<evidence type="ECO:0000313" key="3">
    <source>
        <dbReference type="Proteomes" id="UP000250321"/>
    </source>
</evidence>
<accession>A0A314UMP1</accession>
<feature type="region of interest" description="Disordered" evidence="1">
    <location>
        <begin position="1"/>
        <end position="94"/>
    </location>
</feature>
<dbReference type="Proteomes" id="UP000250321">
    <property type="component" value="Unassembled WGS sequence"/>
</dbReference>
<evidence type="ECO:0000256" key="1">
    <source>
        <dbReference type="SAM" id="MobiDB-lite"/>
    </source>
</evidence>
<comment type="caution">
    <text evidence="2">The sequence shown here is derived from an EMBL/GenBank/DDBJ whole genome shotgun (WGS) entry which is preliminary data.</text>
</comment>
<evidence type="ECO:0008006" key="4">
    <source>
        <dbReference type="Google" id="ProtNLM"/>
    </source>
</evidence>
<reference evidence="2 3" key="1">
    <citation type="submission" date="2018-02" db="EMBL/GenBank/DDBJ databases">
        <title>Draft genome of wild Prunus yedoensis var. nudiflora.</title>
        <authorList>
            <person name="Baek S."/>
            <person name="Kim J.-H."/>
            <person name="Choi K."/>
            <person name="Kim G.-B."/>
            <person name="Cho A."/>
            <person name="Jang H."/>
            <person name="Shin C.-H."/>
            <person name="Yu H.-J."/>
            <person name="Mun J.-H."/>
        </authorList>
    </citation>
    <scope>NUCLEOTIDE SEQUENCE [LARGE SCALE GENOMIC DNA]</scope>
    <source>
        <strain evidence="3">cv. Jeju island</strain>
        <tissue evidence="2">Leaf</tissue>
    </source>
</reference>
<dbReference type="EMBL" id="PJQY01003281">
    <property type="protein sequence ID" value="PQM38743.1"/>
    <property type="molecule type" value="Genomic_DNA"/>
</dbReference>
<feature type="compositionally biased region" description="Basic and acidic residues" evidence="1">
    <location>
        <begin position="7"/>
        <end position="26"/>
    </location>
</feature>
<protein>
    <recommendedName>
        <fullName evidence="4">Transposase MuDR plant domain-containing protein</fullName>
    </recommendedName>
</protein>
<organism evidence="2 3">
    <name type="scientific">Prunus yedoensis var. nudiflora</name>
    <dbReference type="NCBI Taxonomy" id="2094558"/>
    <lineage>
        <taxon>Eukaryota</taxon>
        <taxon>Viridiplantae</taxon>
        <taxon>Streptophyta</taxon>
        <taxon>Embryophyta</taxon>
        <taxon>Tracheophyta</taxon>
        <taxon>Spermatophyta</taxon>
        <taxon>Magnoliopsida</taxon>
        <taxon>eudicotyledons</taxon>
        <taxon>Gunneridae</taxon>
        <taxon>Pentapetalae</taxon>
        <taxon>rosids</taxon>
        <taxon>fabids</taxon>
        <taxon>Rosales</taxon>
        <taxon>Rosaceae</taxon>
        <taxon>Amygdaloideae</taxon>
        <taxon>Amygdaleae</taxon>
        <taxon>Prunus</taxon>
    </lineage>
</organism>
<dbReference type="AlphaFoldDB" id="A0A314UMP1"/>
<dbReference type="OrthoDB" id="1918246at2759"/>
<proteinExistence type="predicted"/>
<feature type="compositionally biased region" description="Basic and acidic residues" evidence="1">
    <location>
        <begin position="34"/>
        <end position="59"/>
    </location>
</feature>
<sequence>MNSASSKGKEKVAEVDEGCVQHETKKANSKGKKKVIEVDEGKWKPSIEQQADKNSSKNDDESDPNFVNNEYDGEWGGLNADQSVPKPSNVGDFVDNEDMFAMSEEDEQNLRKAPQLDEDSTGHTFPKFNTSCDIGIVKFDVGMQFANSVSFRNALKAISIKEGWEICWMKSEKYRIRAICASENYPF</sequence>
<keyword evidence="3" id="KW-1185">Reference proteome</keyword>
<name>A0A314UMP1_PRUYE</name>
<gene>
    <name evidence="2" type="ORF">Pyn_38032</name>
</gene>
<evidence type="ECO:0000313" key="2">
    <source>
        <dbReference type="EMBL" id="PQM38743.1"/>
    </source>
</evidence>